<reference evidence="1 2" key="1">
    <citation type="journal article" date="2020" name="ISME J.">
        <title>Uncovering the hidden diversity of litter-decomposition mechanisms in mushroom-forming fungi.</title>
        <authorList>
            <person name="Floudas D."/>
            <person name="Bentzer J."/>
            <person name="Ahren D."/>
            <person name="Johansson T."/>
            <person name="Persson P."/>
            <person name="Tunlid A."/>
        </authorList>
    </citation>
    <scope>NUCLEOTIDE SEQUENCE [LARGE SCALE GENOMIC DNA]</scope>
    <source>
        <strain evidence="1 2">CBS 175.51</strain>
    </source>
</reference>
<dbReference type="EMBL" id="JAACJK010000008">
    <property type="protein sequence ID" value="KAF5339410.1"/>
    <property type="molecule type" value="Genomic_DNA"/>
</dbReference>
<comment type="caution">
    <text evidence="1">The sequence shown here is derived from an EMBL/GenBank/DDBJ whole genome shotgun (WGS) entry which is preliminary data.</text>
</comment>
<keyword evidence="2" id="KW-1185">Reference proteome</keyword>
<accession>A0A8H5CCX2</accession>
<gene>
    <name evidence="1" type="ORF">D9611_009884</name>
</gene>
<proteinExistence type="predicted"/>
<evidence type="ECO:0000313" key="1">
    <source>
        <dbReference type="EMBL" id="KAF5339410.1"/>
    </source>
</evidence>
<protein>
    <recommendedName>
        <fullName evidence="3">F-box domain-containing protein</fullName>
    </recommendedName>
</protein>
<sequence>MSSTVGETLIDLDNEIAQLEQDLIALKRRRNGLLPISQLPPEVLSRAFLFALSFFKKGALGRGKIFPEDTKRTICAVSYHWRETAFNTPDVWKKIHVWDTSNIRYLDFPLKHMPENLPIYLEAKNIIRISDGVQRALRLGSTRPLVRISLGASETVVRRTFQDLDLRSEGTEVLKMKCAGLNSQDWVKVRVPCMKTIAGDFPQLRRLCLTAWALPRASELLAFSNLTHLSLERVSELSVADMHEFLGFLKRAGPITSLLLSFHPTHTNFPYGPWPNGITLNSLKKISIFSPNNDILSILLGAIHLPTDMERADMINFASPWQVGTTSGEVSQDASALNLAFSHTVPPPILMVKQGVGPDGIVKGSKYVAFVAQWNGTTRTLLASMPVVVVPQARSSEPDLRTLYSLPFTDPGGWLLSKLHTIRINVYTTFSFWETIARIPMLQKVGLIAWEPNDCFIRTLQGGLLNGPSQGETTKSFPALRSIEVVFSLSNRTPQFEIDYGRELANALKTRVNSSPEPDLTPNHVHEAHFYRCISQIDKGTHDLLSNVALDVLWTSKTSSEF</sequence>
<organism evidence="1 2">
    <name type="scientific">Ephemerocybe angulata</name>
    <dbReference type="NCBI Taxonomy" id="980116"/>
    <lineage>
        <taxon>Eukaryota</taxon>
        <taxon>Fungi</taxon>
        <taxon>Dikarya</taxon>
        <taxon>Basidiomycota</taxon>
        <taxon>Agaricomycotina</taxon>
        <taxon>Agaricomycetes</taxon>
        <taxon>Agaricomycetidae</taxon>
        <taxon>Agaricales</taxon>
        <taxon>Agaricineae</taxon>
        <taxon>Psathyrellaceae</taxon>
        <taxon>Ephemerocybe</taxon>
    </lineage>
</organism>
<evidence type="ECO:0008006" key="3">
    <source>
        <dbReference type="Google" id="ProtNLM"/>
    </source>
</evidence>
<dbReference type="OrthoDB" id="2907754at2759"/>
<dbReference type="AlphaFoldDB" id="A0A8H5CCX2"/>
<evidence type="ECO:0000313" key="2">
    <source>
        <dbReference type="Proteomes" id="UP000541558"/>
    </source>
</evidence>
<name>A0A8H5CCX2_9AGAR</name>
<dbReference type="Proteomes" id="UP000541558">
    <property type="component" value="Unassembled WGS sequence"/>
</dbReference>